<evidence type="ECO:0000313" key="7">
    <source>
        <dbReference type="EMBL" id="MFG6433660.1"/>
    </source>
</evidence>
<proteinExistence type="predicted"/>
<comment type="caution">
    <text evidence="7">The sequence shown here is derived from an EMBL/GenBank/DDBJ whole genome shotgun (WGS) entry which is preliminary data.</text>
</comment>
<keyword evidence="2 4" id="KW-0479">Metal-binding</keyword>
<gene>
    <name evidence="7" type="ORF">ACG00Y_27400</name>
</gene>
<dbReference type="Pfam" id="PF13442">
    <property type="entry name" value="Cytochrome_CBB3"/>
    <property type="match status" value="1"/>
</dbReference>
<keyword evidence="1 4" id="KW-0349">Heme</keyword>
<feature type="signal peptide" evidence="5">
    <location>
        <begin position="1"/>
        <end position="33"/>
    </location>
</feature>
<feature type="chain" id="PRO_5046834582" evidence="5">
    <location>
        <begin position="34"/>
        <end position="175"/>
    </location>
</feature>
<evidence type="ECO:0000259" key="6">
    <source>
        <dbReference type="PROSITE" id="PS51007"/>
    </source>
</evidence>
<name>A0ABW7FDE2_9BURK</name>
<accession>A0ABW7FDE2</accession>
<feature type="domain" description="Cytochrome c" evidence="6">
    <location>
        <begin position="57"/>
        <end position="164"/>
    </location>
</feature>
<evidence type="ECO:0000256" key="3">
    <source>
        <dbReference type="ARBA" id="ARBA00023004"/>
    </source>
</evidence>
<keyword evidence="5" id="KW-0732">Signal</keyword>
<keyword evidence="3 4" id="KW-0408">Iron</keyword>
<dbReference type="RefSeq" id="WP_394484579.1">
    <property type="nucleotide sequence ID" value="NZ_JBIGHV010000014.1"/>
</dbReference>
<organism evidence="7 8">
    <name type="scientific">Pelomonas parva</name>
    <dbReference type="NCBI Taxonomy" id="3299032"/>
    <lineage>
        <taxon>Bacteria</taxon>
        <taxon>Pseudomonadati</taxon>
        <taxon>Pseudomonadota</taxon>
        <taxon>Betaproteobacteria</taxon>
        <taxon>Burkholderiales</taxon>
        <taxon>Sphaerotilaceae</taxon>
        <taxon>Roseateles</taxon>
    </lineage>
</organism>
<evidence type="ECO:0000313" key="8">
    <source>
        <dbReference type="Proteomes" id="UP001606210"/>
    </source>
</evidence>
<evidence type="ECO:0000256" key="5">
    <source>
        <dbReference type="SAM" id="SignalP"/>
    </source>
</evidence>
<evidence type="ECO:0000256" key="2">
    <source>
        <dbReference type="ARBA" id="ARBA00022723"/>
    </source>
</evidence>
<protein>
    <submittedName>
        <fullName evidence="7">C-type cytochrome</fullName>
    </submittedName>
</protein>
<reference evidence="7 8" key="1">
    <citation type="submission" date="2024-08" db="EMBL/GenBank/DDBJ databases">
        <authorList>
            <person name="Lu H."/>
        </authorList>
    </citation>
    <scope>NUCLEOTIDE SEQUENCE [LARGE SCALE GENOMIC DNA]</scope>
    <source>
        <strain evidence="7 8">LYH14W</strain>
    </source>
</reference>
<dbReference type="EMBL" id="JBIGHV010000014">
    <property type="protein sequence ID" value="MFG6433660.1"/>
    <property type="molecule type" value="Genomic_DNA"/>
</dbReference>
<dbReference type="PROSITE" id="PS51007">
    <property type="entry name" value="CYTC"/>
    <property type="match status" value="1"/>
</dbReference>
<dbReference type="InterPro" id="IPR036909">
    <property type="entry name" value="Cyt_c-like_dom_sf"/>
</dbReference>
<keyword evidence="8" id="KW-1185">Reference proteome</keyword>
<evidence type="ECO:0000256" key="1">
    <source>
        <dbReference type="ARBA" id="ARBA00022617"/>
    </source>
</evidence>
<dbReference type="Gene3D" id="1.10.760.10">
    <property type="entry name" value="Cytochrome c-like domain"/>
    <property type="match status" value="1"/>
</dbReference>
<dbReference type="Proteomes" id="UP001606210">
    <property type="component" value="Unassembled WGS sequence"/>
</dbReference>
<sequence length="175" mass="18527">MTAQRNAPRPTLSAKGRRHRVTALAAVALAAMAAGCAVEVENTRPARQLAQQALPEGDVYIGWRVFQQKCASCHGTMATGGATGPDLLPRLREMGSHQFIGLVLRRYDWILAAAESSPQGTAPSSTAEKVLQGKDAALVMPAWQGDPTVTAHIVDLYAYLAARADGTQGPGRPAR</sequence>
<dbReference type="SUPFAM" id="SSF46626">
    <property type="entry name" value="Cytochrome c"/>
    <property type="match status" value="1"/>
</dbReference>
<dbReference type="InterPro" id="IPR009056">
    <property type="entry name" value="Cyt_c-like_dom"/>
</dbReference>
<evidence type="ECO:0000256" key="4">
    <source>
        <dbReference type="PROSITE-ProRule" id="PRU00433"/>
    </source>
</evidence>